<proteinExistence type="predicted"/>
<dbReference type="CDD" id="cd00167">
    <property type="entry name" value="SANT"/>
    <property type="match status" value="1"/>
</dbReference>
<dbReference type="InterPro" id="IPR017930">
    <property type="entry name" value="Myb_dom"/>
</dbReference>
<protein>
    <submittedName>
        <fullName evidence="5">BQ5605_C010g05938 protein</fullName>
    </submittedName>
</protein>
<dbReference type="PROSITE" id="PS50090">
    <property type="entry name" value="MYB_LIKE"/>
    <property type="match status" value="1"/>
</dbReference>
<keyword evidence="6" id="KW-1185">Reference proteome</keyword>
<dbReference type="GO" id="GO:0006338">
    <property type="term" value="P:chromatin remodeling"/>
    <property type="evidence" value="ECO:0007669"/>
    <property type="project" value="TreeGrafter"/>
</dbReference>
<evidence type="ECO:0000256" key="1">
    <source>
        <dbReference type="SAM" id="MobiDB-lite"/>
    </source>
</evidence>
<dbReference type="InterPro" id="IPR055141">
    <property type="entry name" value="TADA2A_B-like_dom"/>
</dbReference>
<evidence type="ECO:0000313" key="5">
    <source>
        <dbReference type="EMBL" id="SGY13666.1"/>
    </source>
</evidence>
<dbReference type="GO" id="GO:0006357">
    <property type="term" value="P:regulation of transcription by RNA polymerase II"/>
    <property type="evidence" value="ECO:0007669"/>
    <property type="project" value="TreeGrafter"/>
</dbReference>
<evidence type="ECO:0000259" key="2">
    <source>
        <dbReference type="PROSITE" id="PS50090"/>
    </source>
</evidence>
<dbReference type="InterPro" id="IPR001005">
    <property type="entry name" value="SANT/Myb"/>
</dbReference>
<dbReference type="GO" id="GO:0003682">
    <property type="term" value="F:chromatin binding"/>
    <property type="evidence" value="ECO:0007669"/>
    <property type="project" value="TreeGrafter"/>
</dbReference>
<dbReference type="GO" id="GO:0003713">
    <property type="term" value="F:transcription coactivator activity"/>
    <property type="evidence" value="ECO:0007669"/>
    <property type="project" value="TreeGrafter"/>
</dbReference>
<accession>A0A2X0LTF8</accession>
<feature type="domain" description="HTH myb-type" evidence="4">
    <location>
        <begin position="129"/>
        <end position="176"/>
    </location>
</feature>
<feature type="compositionally biased region" description="Basic and acidic residues" evidence="1">
    <location>
        <begin position="307"/>
        <end position="317"/>
    </location>
</feature>
<dbReference type="AlphaFoldDB" id="A0A2X0LTF8"/>
<dbReference type="InterPro" id="IPR009057">
    <property type="entry name" value="Homeodomain-like_sf"/>
</dbReference>
<dbReference type="Gene3D" id="1.10.10.10">
    <property type="entry name" value="Winged helix-like DNA-binding domain superfamily/Winged helix DNA-binding domain"/>
    <property type="match status" value="1"/>
</dbReference>
<feature type="region of interest" description="Disordered" evidence="1">
    <location>
        <begin position="1"/>
        <end position="20"/>
    </location>
</feature>
<dbReference type="Pfam" id="PF00249">
    <property type="entry name" value="Myb_DNA-binding"/>
    <property type="match status" value="1"/>
</dbReference>
<dbReference type="InterPro" id="IPR041983">
    <property type="entry name" value="ADA2-like_ZZ"/>
</dbReference>
<dbReference type="PROSITE" id="PS51293">
    <property type="entry name" value="SANT"/>
    <property type="match status" value="1"/>
</dbReference>
<evidence type="ECO:0000259" key="3">
    <source>
        <dbReference type="PROSITE" id="PS51293"/>
    </source>
</evidence>
<dbReference type="PANTHER" id="PTHR12374:SF20">
    <property type="entry name" value="TRANSCRIPTIONAL ADAPTER 2-ALPHA"/>
    <property type="match status" value="1"/>
</dbReference>
<dbReference type="PROSITE" id="PS51294">
    <property type="entry name" value="HTH_MYB"/>
    <property type="match status" value="1"/>
</dbReference>
<dbReference type="SUPFAM" id="SSF46689">
    <property type="entry name" value="Homeodomain-like"/>
    <property type="match status" value="2"/>
</dbReference>
<dbReference type="GO" id="GO:0005634">
    <property type="term" value="C:nucleus"/>
    <property type="evidence" value="ECO:0007669"/>
    <property type="project" value="TreeGrafter"/>
</dbReference>
<feature type="domain" description="SANT" evidence="3">
    <location>
        <begin position="124"/>
        <end position="176"/>
    </location>
</feature>
<sequence length="714" mass="78760">MTVTKRKQKPRDTGGPDAVASIPALESGMKASCDSCSADITHSVHVRCAETLTSNPERLTCPDFDLCVPVGRGDVDCPCHPPRTERHDADLEYTTPQCFLSGKAVGPHRSHHAYRIISSHAFPIFTNDWGADEELLLIEGAEMYGLGSWADMAEHVGGRTKEECERHYMDTYVWSTEYPLPVSCAQLIDFSLEHEPDTDPDDCRFQPQTIASDLSDDQEAFQKRKKARLQELQSRPVPLPPPKPMASAPTCHEIGGFMPGRLEFETEYENEAELLIKDLEFGKVYAFGGAAQPASLEEVQAIEGGRKVPVVEDKEATGTEENEKDNKEDEAGSEARVVEETAAQADEEPKLVKGEATEEADVVEAEPEAEVEAEEPTSTADKTTKDDETPPMGQAPGNEAQEDLELKLTLLDMFNERYDKRMAAKELIADRGLINYKQAKERDLILRAKPYAKIQTALDHETFVDGLLHEAALRKRISELQEYRRMGVTSIADGERYEHAKAQRAARLGYRDPLGHLSRSRNGILSATPTIFKPAISGAPSRPPTSTPPALTLASASSLHLLTVLEQQLCSTLRILPKPYLFLKETLLREWARRGAQMTSREARDFIVKKPKLPSSFVMGEDGTMAVVEGEEEDVTMQNGIEVEDEWGEKVERVFEFLVDTGSLNAKEAAGVAHEVNGSSVPNGMMSDLRPTAATLDVIMSNGDGGTEHIQSSQ</sequence>
<feature type="compositionally biased region" description="Basic and acidic residues" evidence="1">
    <location>
        <begin position="347"/>
        <end position="356"/>
    </location>
</feature>
<dbReference type="InterPro" id="IPR017884">
    <property type="entry name" value="SANT_dom"/>
</dbReference>
<dbReference type="Pfam" id="PF22941">
    <property type="entry name" value="TADA2A-like_3rd"/>
    <property type="match status" value="2"/>
</dbReference>
<dbReference type="SMART" id="SM00717">
    <property type="entry name" value="SANT"/>
    <property type="match status" value="1"/>
</dbReference>
<evidence type="ECO:0000259" key="4">
    <source>
        <dbReference type="PROSITE" id="PS51294"/>
    </source>
</evidence>
<dbReference type="CDD" id="cd02335">
    <property type="entry name" value="ZZ_ADA2"/>
    <property type="match status" value="1"/>
</dbReference>
<feature type="region of interest" description="Disordered" evidence="1">
    <location>
        <begin position="307"/>
        <end position="402"/>
    </location>
</feature>
<feature type="domain" description="Myb-like" evidence="2">
    <location>
        <begin position="129"/>
        <end position="172"/>
    </location>
</feature>
<gene>
    <name evidence="5" type="primary">BQ5605_C010g05938</name>
    <name evidence="5" type="ORF">BQ5605_C010G05938</name>
</gene>
<feature type="compositionally biased region" description="Acidic residues" evidence="1">
    <location>
        <begin position="357"/>
        <end position="375"/>
    </location>
</feature>
<dbReference type="GO" id="GO:0070461">
    <property type="term" value="C:SAGA-type complex"/>
    <property type="evidence" value="ECO:0007669"/>
    <property type="project" value="TreeGrafter"/>
</dbReference>
<dbReference type="Gene3D" id="1.10.10.60">
    <property type="entry name" value="Homeodomain-like"/>
    <property type="match status" value="1"/>
</dbReference>
<dbReference type="STRING" id="796604.A0A2X0LTF8"/>
<dbReference type="EMBL" id="FQNC01000012">
    <property type="protein sequence ID" value="SGY13666.1"/>
    <property type="molecule type" value="Genomic_DNA"/>
</dbReference>
<dbReference type="FunFam" id="1.10.10.60:FF:000115">
    <property type="entry name" value="Transcriptional adapter 2"/>
    <property type="match status" value="1"/>
</dbReference>
<organism evidence="5 6">
    <name type="scientific">Microbotryum silenes-dioicae</name>
    <dbReference type="NCBI Taxonomy" id="796604"/>
    <lineage>
        <taxon>Eukaryota</taxon>
        <taxon>Fungi</taxon>
        <taxon>Dikarya</taxon>
        <taxon>Basidiomycota</taxon>
        <taxon>Pucciniomycotina</taxon>
        <taxon>Microbotryomycetes</taxon>
        <taxon>Microbotryales</taxon>
        <taxon>Microbotryaceae</taxon>
        <taxon>Microbotryum</taxon>
    </lineage>
</organism>
<reference evidence="5 6" key="1">
    <citation type="submission" date="2016-11" db="EMBL/GenBank/DDBJ databases">
        <authorList>
            <person name="Jaros S."/>
            <person name="Januszkiewicz K."/>
            <person name="Wedrychowicz H."/>
        </authorList>
    </citation>
    <scope>NUCLEOTIDE SEQUENCE [LARGE SCALE GENOMIC DNA]</scope>
</reference>
<evidence type="ECO:0000313" key="6">
    <source>
        <dbReference type="Proteomes" id="UP000249464"/>
    </source>
</evidence>
<dbReference type="Proteomes" id="UP000249464">
    <property type="component" value="Unassembled WGS sequence"/>
</dbReference>
<dbReference type="InterPro" id="IPR036388">
    <property type="entry name" value="WH-like_DNA-bd_sf"/>
</dbReference>
<dbReference type="PANTHER" id="PTHR12374">
    <property type="entry name" value="TRANSCRIPTIONAL ADAPTOR 2 ADA2 -RELATED"/>
    <property type="match status" value="1"/>
</dbReference>
<name>A0A2X0LTF8_9BASI</name>